<gene>
    <name evidence="3" type="ORF">HPBE_LOCUS17207</name>
</gene>
<evidence type="ECO:0000313" key="3">
    <source>
        <dbReference type="EMBL" id="VDP08226.1"/>
    </source>
</evidence>
<dbReference type="SUPFAM" id="SSF56436">
    <property type="entry name" value="C-type lectin-like"/>
    <property type="match status" value="1"/>
</dbReference>
<accession>A0A3P8EM88</accession>
<dbReference type="AlphaFoldDB" id="A0A183G695"/>
<dbReference type="InterPro" id="IPR018378">
    <property type="entry name" value="C-type_lectin_CS"/>
</dbReference>
<keyword evidence="4" id="KW-1185">Reference proteome</keyword>
<sequence>MSLLHIVGCAVGGEAVRGRHGHLVLGLVPSSHASCVHPMFNYVHFPWGREDYTYIGLKRESPTSNNFKWASGLECNYTLWSPGEPNNGGGGSVKEACVQYLTLVGAHYWKWNDVSCDYKMFYICETKCNSIGYKALTID</sequence>
<organism evidence="4 5">
    <name type="scientific">Heligmosomoides polygyrus</name>
    <name type="common">Parasitic roundworm</name>
    <dbReference type="NCBI Taxonomy" id="6339"/>
    <lineage>
        <taxon>Eukaryota</taxon>
        <taxon>Metazoa</taxon>
        <taxon>Ecdysozoa</taxon>
        <taxon>Nematoda</taxon>
        <taxon>Chromadorea</taxon>
        <taxon>Rhabditida</taxon>
        <taxon>Rhabditina</taxon>
        <taxon>Rhabditomorpha</taxon>
        <taxon>Strongyloidea</taxon>
        <taxon>Heligmosomidae</taxon>
        <taxon>Heligmosomoides</taxon>
    </lineage>
</organism>
<evidence type="ECO:0000256" key="1">
    <source>
        <dbReference type="ARBA" id="ARBA00023157"/>
    </source>
</evidence>
<dbReference type="Pfam" id="PF00059">
    <property type="entry name" value="Lectin_C"/>
    <property type="match status" value="1"/>
</dbReference>
<name>A0A183G695_HELPZ</name>
<reference evidence="3 4" key="1">
    <citation type="submission" date="2018-11" db="EMBL/GenBank/DDBJ databases">
        <authorList>
            <consortium name="Pathogen Informatics"/>
        </authorList>
    </citation>
    <scope>NUCLEOTIDE SEQUENCE [LARGE SCALE GENOMIC DNA]</scope>
</reference>
<proteinExistence type="predicted"/>
<evidence type="ECO:0000313" key="5">
    <source>
        <dbReference type="WBParaSite" id="HPBE_0001720801-mRNA-1"/>
    </source>
</evidence>
<evidence type="ECO:0000313" key="4">
    <source>
        <dbReference type="Proteomes" id="UP000050761"/>
    </source>
</evidence>
<protein>
    <submittedName>
        <fullName evidence="5">C-type lectin domain-containing protein</fullName>
    </submittedName>
</protein>
<dbReference type="WBParaSite" id="HPBE_0001720801-mRNA-1">
    <property type="protein sequence ID" value="HPBE_0001720801-mRNA-1"/>
    <property type="gene ID" value="HPBE_0001720801"/>
</dbReference>
<accession>A0A183G695</accession>
<dbReference type="EMBL" id="UZAH01029860">
    <property type="protein sequence ID" value="VDP08226.1"/>
    <property type="molecule type" value="Genomic_DNA"/>
</dbReference>
<dbReference type="Proteomes" id="UP000050761">
    <property type="component" value="Unassembled WGS sequence"/>
</dbReference>
<evidence type="ECO:0000259" key="2">
    <source>
        <dbReference type="PROSITE" id="PS50041"/>
    </source>
</evidence>
<reference evidence="5" key="2">
    <citation type="submission" date="2019-09" db="UniProtKB">
        <authorList>
            <consortium name="WormBaseParasite"/>
        </authorList>
    </citation>
    <scope>IDENTIFICATION</scope>
</reference>
<keyword evidence="1" id="KW-1015">Disulfide bond</keyword>
<dbReference type="PROSITE" id="PS00615">
    <property type="entry name" value="C_TYPE_LECTIN_1"/>
    <property type="match status" value="1"/>
</dbReference>
<dbReference type="Gene3D" id="3.10.100.10">
    <property type="entry name" value="Mannose-Binding Protein A, subunit A"/>
    <property type="match status" value="1"/>
</dbReference>
<dbReference type="InterPro" id="IPR050111">
    <property type="entry name" value="C-type_lectin/snaclec_domain"/>
</dbReference>
<dbReference type="CDD" id="cd00037">
    <property type="entry name" value="CLECT"/>
    <property type="match status" value="1"/>
</dbReference>
<dbReference type="InterPro" id="IPR001304">
    <property type="entry name" value="C-type_lectin-like"/>
</dbReference>
<dbReference type="PANTHER" id="PTHR22803">
    <property type="entry name" value="MANNOSE, PHOSPHOLIPASE, LECTIN RECEPTOR RELATED"/>
    <property type="match status" value="1"/>
</dbReference>
<dbReference type="InterPro" id="IPR016187">
    <property type="entry name" value="CTDL_fold"/>
</dbReference>
<dbReference type="InterPro" id="IPR016186">
    <property type="entry name" value="C-type_lectin-like/link_sf"/>
</dbReference>
<feature type="domain" description="C-type lectin" evidence="2">
    <location>
        <begin position="52"/>
        <end position="125"/>
    </location>
</feature>
<dbReference type="PROSITE" id="PS50041">
    <property type="entry name" value="C_TYPE_LECTIN_2"/>
    <property type="match status" value="1"/>
</dbReference>